<dbReference type="Pfam" id="PF13424">
    <property type="entry name" value="TPR_12"/>
    <property type="match status" value="2"/>
</dbReference>
<dbReference type="Proteomes" id="UP000305238">
    <property type="component" value="Unassembled WGS sequence"/>
</dbReference>
<dbReference type="Gene3D" id="1.25.40.10">
    <property type="entry name" value="Tetratricopeptide repeat domain"/>
    <property type="match status" value="2"/>
</dbReference>
<dbReference type="InterPro" id="IPR011990">
    <property type="entry name" value="TPR-like_helical_dom_sf"/>
</dbReference>
<dbReference type="InterPro" id="IPR019734">
    <property type="entry name" value="TPR_rpt"/>
</dbReference>
<dbReference type="SMART" id="SM00028">
    <property type="entry name" value="TPR"/>
    <property type="match status" value="3"/>
</dbReference>
<evidence type="ECO:0000313" key="3">
    <source>
        <dbReference type="Proteomes" id="UP000305238"/>
    </source>
</evidence>
<comment type="caution">
    <text evidence="2">The sequence shown here is derived from an EMBL/GenBank/DDBJ whole genome shotgun (WGS) entry which is preliminary data.</text>
</comment>
<dbReference type="SUPFAM" id="SSF52540">
    <property type="entry name" value="P-loop containing nucleoside triphosphate hydrolases"/>
    <property type="match status" value="1"/>
</dbReference>
<dbReference type="PANTHER" id="PTHR47691:SF3">
    <property type="entry name" value="HTH-TYPE TRANSCRIPTIONAL REGULATOR RV0890C-RELATED"/>
    <property type="match status" value="1"/>
</dbReference>
<dbReference type="PRINTS" id="PR00364">
    <property type="entry name" value="DISEASERSIST"/>
</dbReference>
<dbReference type="RefSeq" id="WP_138642150.1">
    <property type="nucleotide sequence ID" value="NZ_VCKZ01000622.1"/>
</dbReference>
<protein>
    <submittedName>
        <fullName evidence="2">Tetratricopeptide repeat protein</fullName>
    </submittedName>
</protein>
<name>A0A5S4GH51_9ACTN</name>
<dbReference type="PANTHER" id="PTHR47691">
    <property type="entry name" value="REGULATOR-RELATED"/>
    <property type="match status" value="1"/>
</dbReference>
<dbReference type="Gene3D" id="3.40.50.300">
    <property type="entry name" value="P-loop containing nucleotide triphosphate hydrolases"/>
    <property type="match status" value="1"/>
</dbReference>
<proteinExistence type="predicted"/>
<feature type="domain" description="Orc1-like AAA ATPase" evidence="1">
    <location>
        <begin position="42"/>
        <end position="149"/>
    </location>
</feature>
<dbReference type="Pfam" id="PF13191">
    <property type="entry name" value="AAA_16"/>
    <property type="match status" value="1"/>
</dbReference>
<dbReference type="EMBL" id="VCKZ01000622">
    <property type="protein sequence ID" value="TMR25540.1"/>
    <property type="molecule type" value="Genomic_DNA"/>
</dbReference>
<reference evidence="2 3" key="1">
    <citation type="submission" date="2019-05" db="EMBL/GenBank/DDBJ databases">
        <title>Draft genome sequence of Actinomadura geliboluensis A8036.</title>
        <authorList>
            <person name="Saricaoglu S."/>
            <person name="Isik K."/>
        </authorList>
    </citation>
    <scope>NUCLEOTIDE SEQUENCE [LARGE SCALE GENOMIC DNA]</scope>
    <source>
        <strain evidence="2 3">A8036</strain>
    </source>
</reference>
<dbReference type="InterPro" id="IPR027417">
    <property type="entry name" value="P-loop_NTPase"/>
</dbReference>
<dbReference type="InterPro" id="IPR041664">
    <property type="entry name" value="AAA_16"/>
</dbReference>
<keyword evidence="3" id="KW-1185">Reference proteome</keyword>
<evidence type="ECO:0000259" key="1">
    <source>
        <dbReference type="Pfam" id="PF13191"/>
    </source>
</evidence>
<gene>
    <name evidence="2" type="ORF">ETD96_42560</name>
</gene>
<organism evidence="2 3">
    <name type="scientific">Actinomadura geliboluensis</name>
    <dbReference type="NCBI Taxonomy" id="882440"/>
    <lineage>
        <taxon>Bacteria</taxon>
        <taxon>Bacillati</taxon>
        <taxon>Actinomycetota</taxon>
        <taxon>Actinomycetes</taxon>
        <taxon>Streptosporangiales</taxon>
        <taxon>Thermomonosporaceae</taxon>
        <taxon>Actinomadura</taxon>
    </lineage>
</organism>
<dbReference type="SUPFAM" id="SSF48452">
    <property type="entry name" value="TPR-like"/>
    <property type="match status" value="2"/>
</dbReference>
<dbReference type="AlphaFoldDB" id="A0A5S4GH51"/>
<dbReference type="OrthoDB" id="3440566at2"/>
<accession>A0A5S4GH51</accession>
<sequence>MDTHYEVSGEGRQYNAPHGTINVNEAPGSPRLRLFTVYEAPELIGRQEEIENLVTRIVDARASGRPVVLSAVSGMPGVGKTVLARAAAARLANAFPDARLEVDLLGFTPGENPRTADDALTELLSLAGFTQIPAGVAAKSGLWRAWLAERSVLLLLDSARSYEQIGPLCPAANSGGSVVLITSRNTLSDVPGAIRLPLDLLSRSAAVDMLIQGSGLAAGQVTEDPWEELAEACGRLPLVLRPISHLLQDNTPRTVLEVLREHQNRLTGLPDIDQSVRAAFEVSFTALPDHLQKFLLACARHPGPDFDARSLSALTGTSVPTARLRLSDLHRHAMIIREGARYTLHDLFLAYARDQTSHAPEATRIARDGLYRRLADTTQVATSILTETFPDDTSLISPGDARPWLTAATNELRAAAQTALTERSPHARELLLPVCLWLLLNNRYDQATALYAQARDLFKQSGDWYGQATALAGLGEIARLRSDYEQAQRHSVQALNLYKRISDGDGQAAALIGLGEIAWLRTDYEQAERYYTRAHDLCEQVENQAGQADALRGLGELARRRLAIKQAKWCYAQARNLYKQVGSRLGEANTLNVLGHTALMCDGYEQAEHYFTRAHDLYEQFENQAGQAGALNGLGDAALIRNFYEQAKRRDSQAHNAYEQAKRCYTRANHLYEQIGDRLGQAHVALRRAQLAEAQGERQSASVLYAVAAQKYRDIQMSHRMAHCEGKSRALKSDEGDEQA</sequence>
<evidence type="ECO:0000313" key="2">
    <source>
        <dbReference type="EMBL" id="TMR25540.1"/>
    </source>
</evidence>